<comment type="caution">
    <text evidence="8">The sequence shown here is derived from an EMBL/GenBank/DDBJ whole genome shotgun (WGS) entry which is preliminary data.</text>
</comment>
<organism evidence="8 9">
    <name type="scientific">Cladophialophora chaetospira</name>
    <dbReference type="NCBI Taxonomy" id="386627"/>
    <lineage>
        <taxon>Eukaryota</taxon>
        <taxon>Fungi</taxon>
        <taxon>Dikarya</taxon>
        <taxon>Ascomycota</taxon>
        <taxon>Pezizomycotina</taxon>
        <taxon>Eurotiomycetes</taxon>
        <taxon>Chaetothyriomycetidae</taxon>
        <taxon>Chaetothyriales</taxon>
        <taxon>Herpotrichiellaceae</taxon>
        <taxon>Cladophialophora</taxon>
    </lineage>
</organism>
<dbReference type="GO" id="GO:0000981">
    <property type="term" value="F:DNA-binding transcription factor activity, RNA polymerase II-specific"/>
    <property type="evidence" value="ECO:0007669"/>
    <property type="project" value="InterPro"/>
</dbReference>
<dbReference type="SUPFAM" id="SSF52540">
    <property type="entry name" value="P-loop containing nucleoside triphosphate hydrolases"/>
    <property type="match status" value="1"/>
</dbReference>
<keyword evidence="4" id="KW-0804">Transcription</keyword>
<name>A0AA38X8P4_9EURO</name>
<feature type="domain" description="Xylanolytic transcriptional activator regulatory" evidence="7">
    <location>
        <begin position="618"/>
        <end position="689"/>
    </location>
</feature>
<dbReference type="Gene3D" id="1.10.8.60">
    <property type="match status" value="1"/>
</dbReference>
<evidence type="ECO:0000256" key="2">
    <source>
        <dbReference type="ARBA" id="ARBA00022723"/>
    </source>
</evidence>
<dbReference type="GO" id="GO:0003677">
    <property type="term" value="F:DNA binding"/>
    <property type="evidence" value="ECO:0007669"/>
    <property type="project" value="InterPro"/>
</dbReference>
<dbReference type="InterPro" id="IPR003959">
    <property type="entry name" value="ATPase_AAA_core"/>
</dbReference>
<keyword evidence="3" id="KW-0805">Transcription regulation</keyword>
<reference evidence="8" key="1">
    <citation type="submission" date="2022-10" db="EMBL/GenBank/DDBJ databases">
        <title>Culturing micro-colonial fungi from biological soil crusts in the Mojave desert and describing Neophaeococcomyces mojavensis, and introducing the new genera and species Taxawa tesnikishii.</title>
        <authorList>
            <person name="Kurbessoian T."/>
            <person name="Stajich J.E."/>
        </authorList>
    </citation>
    <scope>NUCLEOTIDE SEQUENCE</scope>
    <source>
        <strain evidence="8">TK_41</strain>
    </source>
</reference>
<evidence type="ECO:0000256" key="4">
    <source>
        <dbReference type="ARBA" id="ARBA00023163"/>
    </source>
</evidence>
<evidence type="ECO:0000313" key="9">
    <source>
        <dbReference type="Proteomes" id="UP001172673"/>
    </source>
</evidence>
<feature type="compositionally biased region" description="Polar residues" evidence="6">
    <location>
        <begin position="471"/>
        <end position="487"/>
    </location>
</feature>
<evidence type="ECO:0000256" key="6">
    <source>
        <dbReference type="SAM" id="MobiDB-lite"/>
    </source>
</evidence>
<dbReference type="PANTHER" id="PTHR47338:SF7">
    <property type="entry name" value="ZN(II)2CYS6 TRANSCRIPTION FACTOR (EUROFUNG)"/>
    <property type="match status" value="1"/>
</dbReference>
<dbReference type="Pfam" id="PF04082">
    <property type="entry name" value="Fungal_trans"/>
    <property type="match status" value="1"/>
</dbReference>
<dbReference type="EMBL" id="JAPDRK010000009">
    <property type="protein sequence ID" value="KAJ9608857.1"/>
    <property type="molecule type" value="Genomic_DNA"/>
</dbReference>
<dbReference type="PANTHER" id="PTHR47338">
    <property type="entry name" value="ZN(II)2CYS6 TRANSCRIPTION FACTOR (EUROFUNG)-RELATED"/>
    <property type="match status" value="1"/>
</dbReference>
<dbReference type="GO" id="GO:0016887">
    <property type="term" value="F:ATP hydrolysis activity"/>
    <property type="evidence" value="ECO:0007669"/>
    <property type="project" value="InterPro"/>
</dbReference>
<sequence>MDNYLTKAESAESVAGAFFRQATAKRVDTDAVIYNSITNAHPGVPITTVPEWNCSLRAYAASGHATIEAAQSTGDQKFWPDSLRWTVFLPPSKRLDGGEGIVADEVFFESYFYKWQNQTFLVYFADGRDGQEPWPTVRNQYILGDKGAARTLVETAGRWNSVLHDEIWVFNQGYWHKDTTLYRAIQKSHWEDVILDKSLKEDLVDTVQRFFDSRDEYDKLRVPWKRGVIFYGPPGNGKTISIKATMHTLYNRTPPIPTLYVKSLVGFAPPEYSIESIFRKARQEAPCYLVFEDLDSLVTDQVRSFFLNAVDGLSENEGILMIGSTNHLDRLDPGIAKRPSRFDRKYLFPDPDFGQRVKYCHYWQKKLSDNKEIGFPDEICEATAKITDAFSFAYIQEAFVSALLEIAREKDKDGKKEVDDLKEVQDRWELLELDGVKPDLKEKDLDDYILWRKLKHQIEMLRKELAKERTSNLPSPSTSQKSETQQRLLSPFGQPLAENDHSTPSSDGALPGNDEVISLIEAYFEHIYALPWYAFLHQRSVMQRCREGKIEDCLKLAICAVTAQRLQLEPYCRESSAIWAQKAEDILLQYMESPSTSRLQALILIVRYRVEVGHFSRAFMLAALAGRSAVALRLNYERPELRFLAQEVRRRLMWSCFALDGNFSVGLREFETSPPEHVFLQLPCPETAFEEDAPVATAPLRATSFDKPERMGTYAACIRLQAIRTDIMRLTRRLASSFVPPDELMHIVRRFEDELQHLYRSLAESDRYNPKIFSYCARPARILMVHECWHQAYTDLYRIFLTGYREAAPPSAMEGVPREEILRRRTLCLNHALSIVQIFTAFSEQCTVQTIDFDTAICAYHSARIILFNAQTDVVTQSLSMPAALEKAAFCQSIMNRYFRDSPVVEPMKRELEMLIARNSSENIANSAVQVPSEEVLEGHLSRLADEARTRQRLAIHSLIGRADFVDDSNEVTSPAPPGEYPSSTVNAGERPLRQRLIRSNPNVKVAPQIFRTHGSLIGVTQSPQPKQTDQLIEPMINEPTNYAQEDQNQWLDGMRLAFNPWMGWPETLETYGFTQDLDDDYF</sequence>
<protein>
    <recommendedName>
        <fullName evidence="7">Xylanolytic transcriptional activator regulatory domain-containing protein</fullName>
    </recommendedName>
</protein>
<dbReference type="AlphaFoldDB" id="A0AA38X8P4"/>
<dbReference type="CDD" id="cd19481">
    <property type="entry name" value="RecA-like_protease"/>
    <property type="match status" value="1"/>
</dbReference>
<keyword evidence="2" id="KW-0479">Metal-binding</keyword>
<evidence type="ECO:0000259" key="7">
    <source>
        <dbReference type="SMART" id="SM00906"/>
    </source>
</evidence>
<dbReference type="InterPro" id="IPR027417">
    <property type="entry name" value="P-loop_NTPase"/>
</dbReference>
<dbReference type="GO" id="GO:0005634">
    <property type="term" value="C:nucleus"/>
    <property type="evidence" value="ECO:0007669"/>
    <property type="project" value="UniProtKB-SubCell"/>
</dbReference>
<dbReference type="CDD" id="cd12148">
    <property type="entry name" value="fungal_TF_MHR"/>
    <property type="match status" value="1"/>
</dbReference>
<proteinExistence type="predicted"/>
<evidence type="ECO:0000256" key="5">
    <source>
        <dbReference type="ARBA" id="ARBA00023242"/>
    </source>
</evidence>
<dbReference type="Proteomes" id="UP001172673">
    <property type="component" value="Unassembled WGS sequence"/>
</dbReference>
<evidence type="ECO:0000256" key="3">
    <source>
        <dbReference type="ARBA" id="ARBA00023015"/>
    </source>
</evidence>
<keyword evidence="9" id="KW-1185">Reference proteome</keyword>
<dbReference type="GO" id="GO:0005524">
    <property type="term" value="F:ATP binding"/>
    <property type="evidence" value="ECO:0007669"/>
    <property type="project" value="InterPro"/>
</dbReference>
<feature type="region of interest" description="Disordered" evidence="6">
    <location>
        <begin position="466"/>
        <end position="487"/>
    </location>
</feature>
<dbReference type="SMART" id="SM00906">
    <property type="entry name" value="Fungal_trans"/>
    <property type="match status" value="1"/>
</dbReference>
<evidence type="ECO:0000256" key="1">
    <source>
        <dbReference type="ARBA" id="ARBA00004123"/>
    </source>
</evidence>
<gene>
    <name evidence="8" type="ORF">H2200_006628</name>
</gene>
<comment type="subcellular location">
    <subcellularLocation>
        <location evidence="1">Nucleus</location>
    </subcellularLocation>
</comment>
<dbReference type="Gene3D" id="3.40.50.300">
    <property type="entry name" value="P-loop containing nucleotide triphosphate hydrolases"/>
    <property type="match status" value="1"/>
</dbReference>
<dbReference type="InterPro" id="IPR050815">
    <property type="entry name" value="TF_fung"/>
</dbReference>
<evidence type="ECO:0000313" key="8">
    <source>
        <dbReference type="EMBL" id="KAJ9608857.1"/>
    </source>
</evidence>
<accession>A0AA38X8P4</accession>
<feature type="region of interest" description="Disordered" evidence="6">
    <location>
        <begin position="968"/>
        <end position="988"/>
    </location>
</feature>
<keyword evidence="5" id="KW-0539">Nucleus</keyword>
<dbReference type="InterPro" id="IPR007219">
    <property type="entry name" value="XnlR_reg_dom"/>
</dbReference>
<dbReference type="Pfam" id="PF00004">
    <property type="entry name" value="AAA"/>
    <property type="match status" value="1"/>
</dbReference>
<dbReference type="GO" id="GO:0006351">
    <property type="term" value="P:DNA-templated transcription"/>
    <property type="evidence" value="ECO:0007669"/>
    <property type="project" value="InterPro"/>
</dbReference>
<dbReference type="GO" id="GO:0008270">
    <property type="term" value="F:zinc ion binding"/>
    <property type="evidence" value="ECO:0007669"/>
    <property type="project" value="InterPro"/>
</dbReference>